<dbReference type="InterPro" id="IPR002740">
    <property type="entry name" value="EVE_domain"/>
</dbReference>
<sequence>MQVCHGKAPPLRRVRPGDTVVYYSPTERFQARDTLQAFTAIGIVKDGDPYQVEMGEGFRPYRRDVRWLQAREVPIRQMLGLLEFTSGHRSWGYPLRFGLFEVSAHDVQTIAQAMGAAWPPRVSPQLACP</sequence>
<gene>
    <name evidence="4" type="ORF">B1A_10414</name>
    <name evidence="3" type="ORF">B1B_11577</name>
    <name evidence="2" type="ORF">B2A_09783</name>
</gene>
<dbReference type="EMBL" id="AUZY01007534">
    <property type="protein sequence ID" value="EQD49555.1"/>
    <property type="molecule type" value="Genomic_DNA"/>
</dbReference>
<reference evidence="2" key="1">
    <citation type="submission" date="2013-08" db="EMBL/GenBank/DDBJ databases">
        <authorList>
            <person name="Mendez C."/>
            <person name="Richter M."/>
            <person name="Ferrer M."/>
            <person name="Sanchez J."/>
        </authorList>
    </citation>
    <scope>NUCLEOTIDE SEQUENCE</scope>
</reference>
<dbReference type="SUPFAM" id="SSF88697">
    <property type="entry name" value="PUA domain-like"/>
    <property type="match status" value="1"/>
</dbReference>
<reference evidence="2" key="2">
    <citation type="journal article" date="2014" name="ISME J.">
        <title>Microbial stratification in low pH oxic and suboxic macroscopic growths along an acid mine drainage.</title>
        <authorList>
            <person name="Mendez-Garcia C."/>
            <person name="Mesa V."/>
            <person name="Sprenger R.R."/>
            <person name="Richter M."/>
            <person name="Diez M.S."/>
            <person name="Solano J."/>
            <person name="Bargiela R."/>
            <person name="Golyshina O.V."/>
            <person name="Manteca A."/>
            <person name="Ramos J.L."/>
            <person name="Gallego J.R."/>
            <person name="Llorente I."/>
            <person name="Martins Dos Santos V.A."/>
            <person name="Jensen O.N."/>
            <person name="Pelaez A.I."/>
            <person name="Sanchez J."/>
            <person name="Ferrer M."/>
        </authorList>
    </citation>
    <scope>NUCLEOTIDE SEQUENCE</scope>
</reference>
<dbReference type="AlphaFoldDB" id="T0Z6J7"/>
<evidence type="ECO:0000313" key="2">
    <source>
        <dbReference type="EMBL" id="EQD43651.1"/>
    </source>
</evidence>
<dbReference type="EMBL" id="AUZZ01007070">
    <property type="protein sequence ID" value="EQD43651.1"/>
    <property type="molecule type" value="Genomic_DNA"/>
</dbReference>
<evidence type="ECO:0000313" key="4">
    <source>
        <dbReference type="EMBL" id="EQD59843.1"/>
    </source>
</evidence>
<dbReference type="NCBIfam" id="NF002616">
    <property type="entry name" value="PRK02268.1-2"/>
    <property type="match status" value="1"/>
</dbReference>
<dbReference type="Gene3D" id="3.10.590.10">
    <property type="entry name" value="ph1033 like domains"/>
    <property type="match status" value="1"/>
</dbReference>
<organism evidence="2">
    <name type="scientific">mine drainage metagenome</name>
    <dbReference type="NCBI Taxonomy" id="410659"/>
    <lineage>
        <taxon>unclassified sequences</taxon>
        <taxon>metagenomes</taxon>
        <taxon>ecological metagenomes</taxon>
    </lineage>
</organism>
<dbReference type="InterPro" id="IPR015947">
    <property type="entry name" value="PUA-like_sf"/>
</dbReference>
<dbReference type="Pfam" id="PF01878">
    <property type="entry name" value="EVE"/>
    <property type="match status" value="1"/>
</dbReference>
<protein>
    <submittedName>
        <fullName evidence="2">Protein belonging to Uncharacterized protein family UPF0310</fullName>
    </submittedName>
</protein>
<proteinExistence type="predicted"/>
<dbReference type="CDD" id="cd21132">
    <property type="entry name" value="EVE-like"/>
    <property type="match status" value="1"/>
</dbReference>
<evidence type="ECO:0000313" key="3">
    <source>
        <dbReference type="EMBL" id="EQD49555.1"/>
    </source>
</evidence>
<comment type="caution">
    <text evidence="2">The sequence shown here is derived from an EMBL/GenBank/DDBJ whole genome shotgun (WGS) entry which is preliminary data.</text>
</comment>
<evidence type="ECO:0000259" key="1">
    <source>
        <dbReference type="Pfam" id="PF01878"/>
    </source>
</evidence>
<dbReference type="EMBL" id="AUZX01007411">
    <property type="protein sequence ID" value="EQD59843.1"/>
    <property type="molecule type" value="Genomic_DNA"/>
</dbReference>
<feature type="domain" description="EVE" evidence="1">
    <location>
        <begin position="2"/>
        <end position="112"/>
    </location>
</feature>
<name>T0Z6J7_9ZZZZ</name>
<accession>T0Z6J7</accession>